<dbReference type="AlphaFoldDB" id="A0A379LV86"/>
<feature type="compositionally biased region" description="Basic and acidic residues" evidence="1">
    <location>
        <begin position="105"/>
        <end position="119"/>
    </location>
</feature>
<evidence type="ECO:0000313" key="2">
    <source>
        <dbReference type="EMBL" id="SUE13278.1"/>
    </source>
</evidence>
<evidence type="ECO:0008006" key="4">
    <source>
        <dbReference type="Google" id="ProtNLM"/>
    </source>
</evidence>
<name>A0A379LV86_9NOCA</name>
<feature type="region of interest" description="Disordered" evidence="1">
    <location>
        <begin position="105"/>
        <end position="148"/>
    </location>
</feature>
<gene>
    <name evidence="2" type="ORF">NCTC13296_00086</name>
</gene>
<dbReference type="Proteomes" id="UP000254569">
    <property type="component" value="Unassembled WGS sequence"/>
</dbReference>
<sequence>MGQNTLAGGVRRGPRLASNFTILSNAVINDERLSFRARGVLIWLLSKPDDWRTRSDSIAAQSPKEGRDAIRSALRELAELGYLIREKIQNERGQWITIQTIYEEPRTGPEPEKPTRGRADNGMPGALISTDEPRTKTNRTPPASNAPLTPAVAGLATACKQAGLMATFAYLKPEAAAAIENLIETHGTAKLVAAARAVHRPENPMKYAQAWVRMWQELTVPRSVPEKCDDCDEYGWLPDDEYGRAVKCRCRVARVA</sequence>
<feature type="compositionally biased region" description="Polar residues" evidence="1">
    <location>
        <begin position="138"/>
        <end position="147"/>
    </location>
</feature>
<dbReference type="OrthoDB" id="9178552at2"/>
<evidence type="ECO:0000256" key="1">
    <source>
        <dbReference type="SAM" id="MobiDB-lite"/>
    </source>
</evidence>
<accession>A0A379LV86</accession>
<proteinExistence type="predicted"/>
<reference evidence="2 3" key="1">
    <citation type="submission" date="2018-06" db="EMBL/GenBank/DDBJ databases">
        <authorList>
            <consortium name="Pathogen Informatics"/>
            <person name="Doyle S."/>
        </authorList>
    </citation>
    <scope>NUCLEOTIDE SEQUENCE [LARGE SCALE GENOMIC DNA]</scope>
    <source>
        <strain evidence="2 3">NCTC13296</strain>
    </source>
</reference>
<evidence type="ECO:0000313" key="3">
    <source>
        <dbReference type="Proteomes" id="UP000254569"/>
    </source>
</evidence>
<organism evidence="2 3">
    <name type="scientific">Rhodococcus gordoniae</name>
    <dbReference type="NCBI Taxonomy" id="223392"/>
    <lineage>
        <taxon>Bacteria</taxon>
        <taxon>Bacillati</taxon>
        <taxon>Actinomycetota</taxon>
        <taxon>Actinomycetes</taxon>
        <taxon>Mycobacteriales</taxon>
        <taxon>Nocardiaceae</taxon>
        <taxon>Rhodococcus</taxon>
    </lineage>
</organism>
<protein>
    <recommendedName>
        <fullName evidence="4">Replication protein</fullName>
    </recommendedName>
</protein>
<keyword evidence="3" id="KW-1185">Reference proteome</keyword>
<dbReference type="RefSeq" id="WP_084421556.1">
    <property type="nucleotide sequence ID" value="NZ_LPZN01000011.1"/>
</dbReference>
<dbReference type="EMBL" id="UGVI01000001">
    <property type="protein sequence ID" value="SUE13278.1"/>
    <property type="molecule type" value="Genomic_DNA"/>
</dbReference>